<comment type="caution">
    <text evidence="2">The sequence shown here is derived from an EMBL/GenBank/DDBJ whole genome shotgun (WGS) entry which is preliminary data.</text>
</comment>
<reference evidence="2 3" key="1">
    <citation type="submission" date="2019-09" db="EMBL/GenBank/DDBJ databases">
        <title>Draft genome sequence of Bacillus sp. JC-7.</title>
        <authorList>
            <person name="Tanaka N."/>
            <person name="Shiwa Y."/>
            <person name="Fujita N."/>
            <person name="Tanasupawat S."/>
        </authorList>
    </citation>
    <scope>NUCLEOTIDE SEQUENCE [LARGE SCALE GENOMIC DNA]</scope>
    <source>
        <strain evidence="2 3">JC-7</strain>
    </source>
</reference>
<keyword evidence="1" id="KW-1133">Transmembrane helix</keyword>
<dbReference type="AlphaFoldDB" id="A0A5J4J9T1"/>
<dbReference type="EMBL" id="BKZQ01000054">
    <property type="protein sequence ID" value="GER71566.1"/>
    <property type="molecule type" value="Genomic_DNA"/>
</dbReference>
<evidence type="ECO:0000313" key="2">
    <source>
        <dbReference type="EMBL" id="GER71566.1"/>
    </source>
</evidence>
<dbReference type="Proteomes" id="UP000391919">
    <property type="component" value="Unassembled WGS sequence"/>
</dbReference>
<organism evidence="2 3">
    <name type="scientific">Weizmannia acidilactici</name>
    <dbReference type="NCBI Taxonomy" id="2607726"/>
    <lineage>
        <taxon>Bacteria</taxon>
        <taxon>Bacillati</taxon>
        <taxon>Bacillota</taxon>
        <taxon>Bacilli</taxon>
        <taxon>Bacillales</taxon>
        <taxon>Bacillaceae</taxon>
        <taxon>Heyndrickxia</taxon>
    </lineage>
</organism>
<accession>A0A5J4J9T1</accession>
<protein>
    <submittedName>
        <fullName evidence="2">Uncharacterized protein</fullName>
    </submittedName>
</protein>
<evidence type="ECO:0000256" key="1">
    <source>
        <dbReference type="SAM" id="Phobius"/>
    </source>
</evidence>
<keyword evidence="3" id="KW-1185">Reference proteome</keyword>
<evidence type="ECO:0000313" key="3">
    <source>
        <dbReference type="Proteomes" id="UP000391919"/>
    </source>
</evidence>
<keyword evidence="1" id="KW-0472">Membrane</keyword>
<feature type="transmembrane region" description="Helical" evidence="1">
    <location>
        <begin position="44"/>
        <end position="63"/>
    </location>
</feature>
<keyword evidence="1" id="KW-0812">Transmembrane</keyword>
<name>A0A5J4J9T1_9BACI</name>
<sequence length="65" mass="7404">MIAGATTIGLTIPFAAFQIWQIVKSALTPEEHRKAYYLSRRCLSFLRAALHSAIFSFIPPFFISW</sequence>
<proteinExistence type="predicted"/>
<gene>
    <name evidence="2" type="ORF">BpJC7_28690</name>
</gene>